<sequence length="155" mass="17121">MCPLGEPINNDPNRVTSSSRSVIKSIEMDRHRSSGICNGSKSPGVFVYRGLLRRQSSQCAMYFLIVRAVGTGMPTVVDIGRFSDDTVLECHDVWDHDTRLLVCLYCFSDAPHTTDAVPRLLIARGMSPITLSFVHPAIIALIRSTLGLISISRSW</sequence>
<proteinExistence type="predicted"/>
<evidence type="ECO:0000313" key="2">
    <source>
        <dbReference type="EMBL" id="EGZ14683.1"/>
    </source>
</evidence>
<evidence type="ECO:0000313" key="3">
    <source>
        <dbReference type="Proteomes" id="UP000002640"/>
    </source>
</evidence>
<gene>
    <name evidence="2" type="ORF">PHYSODRAFT_510323</name>
</gene>
<keyword evidence="3" id="KW-1185">Reference proteome</keyword>
<reference evidence="2 3" key="1">
    <citation type="journal article" date="2006" name="Science">
        <title>Phytophthora genome sequences uncover evolutionary origins and mechanisms of pathogenesis.</title>
        <authorList>
            <person name="Tyler B.M."/>
            <person name="Tripathy S."/>
            <person name="Zhang X."/>
            <person name="Dehal P."/>
            <person name="Jiang R.H."/>
            <person name="Aerts A."/>
            <person name="Arredondo F.D."/>
            <person name="Baxter L."/>
            <person name="Bensasson D."/>
            <person name="Beynon J.L."/>
            <person name="Chapman J."/>
            <person name="Damasceno C.M."/>
            <person name="Dorrance A.E."/>
            <person name="Dou D."/>
            <person name="Dickerman A.W."/>
            <person name="Dubchak I.L."/>
            <person name="Garbelotto M."/>
            <person name="Gijzen M."/>
            <person name="Gordon S.G."/>
            <person name="Govers F."/>
            <person name="Grunwald N.J."/>
            <person name="Huang W."/>
            <person name="Ivors K.L."/>
            <person name="Jones R.W."/>
            <person name="Kamoun S."/>
            <person name="Krampis K."/>
            <person name="Lamour K.H."/>
            <person name="Lee M.K."/>
            <person name="McDonald W.H."/>
            <person name="Medina M."/>
            <person name="Meijer H.J."/>
            <person name="Nordberg E.K."/>
            <person name="Maclean D.J."/>
            <person name="Ospina-Giraldo M.D."/>
            <person name="Morris P.F."/>
            <person name="Phuntumart V."/>
            <person name="Putnam N.H."/>
            <person name="Rash S."/>
            <person name="Rose J.K."/>
            <person name="Sakihama Y."/>
            <person name="Salamov A.A."/>
            <person name="Savidor A."/>
            <person name="Scheuring C.F."/>
            <person name="Smith B.M."/>
            <person name="Sobral B.W."/>
            <person name="Terry A."/>
            <person name="Torto-Alalibo T.A."/>
            <person name="Win J."/>
            <person name="Xu Z."/>
            <person name="Zhang H."/>
            <person name="Grigoriev I.V."/>
            <person name="Rokhsar D.S."/>
            <person name="Boore J.L."/>
        </authorList>
    </citation>
    <scope>NUCLEOTIDE SEQUENCE [LARGE SCALE GENOMIC DNA]</scope>
    <source>
        <strain evidence="2 3">P6497</strain>
    </source>
</reference>
<feature type="region of interest" description="Disordered" evidence="1">
    <location>
        <begin position="1"/>
        <end position="20"/>
    </location>
</feature>
<organism evidence="2 3">
    <name type="scientific">Phytophthora sojae (strain P6497)</name>
    <name type="common">Soybean stem and root rot agent</name>
    <name type="synonym">Phytophthora megasperma f. sp. glycines</name>
    <dbReference type="NCBI Taxonomy" id="1094619"/>
    <lineage>
        <taxon>Eukaryota</taxon>
        <taxon>Sar</taxon>
        <taxon>Stramenopiles</taxon>
        <taxon>Oomycota</taxon>
        <taxon>Peronosporomycetes</taxon>
        <taxon>Peronosporales</taxon>
        <taxon>Peronosporaceae</taxon>
        <taxon>Phytophthora</taxon>
    </lineage>
</organism>
<dbReference type="KEGG" id="psoj:PHYSODRAFT_510323"/>
<name>G4ZMW0_PHYSP</name>
<dbReference type="RefSeq" id="XP_009528432.1">
    <property type="nucleotide sequence ID" value="XM_009530137.1"/>
</dbReference>
<protein>
    <submittedName>
        <fullName evidence="2">Uncharacterized protein</fullName>
    </submittedName>
</protein>
<dbReference type="InParanoid" id="G4ZMW0"/>
<dbReference type="Proteomes" id="UP000002640">
    <property type="component" value="Unassembled WGS sequence"/>
</dbReference>
<dbReference type="AlphaFoldDB" id="G4ZMW0"/>
<dbReference type="GeneID" id="20659106"/>
<feature type="compositionally biased region" description="Polar residues" evidence="1">
    <location>
        <begin position="10"/>
        <end position="20"/>
    </location>
</feature>
<evidence type="ECO:0000256" key="1">
    <source>
        <dbReference type="SAM" id="MobiDB-lite"/>
    </source>
</evidence>
<accession>G4ZMW0</accession>
<dbReference type="EMBL" id="JH159155">
    <property type="protein sequence ID" value="EGZ14683.1"/>
    <property type="molecule type" value="Genomic_DNA"/>
</dbReference>